<evidence type="ECO:0000259" key="2">
    <source>
        <dbReference type="Pfam" id="PF13349"/>
    </source>
</evidence>
<feature type="signal peptide" evidence="1">
    <location>
        <begin position="1"/>
        <end position="23"/>
    </location>
</feature>
<evidence type="ECO:0000313" key="4">
    <source>
        <dbReference type="Proteomes" id="UP000019276"/>
    </source>
</evidence>
<dbReference type="eggNOG" id="COG3595">
    <property type="taxonomic scope" value="Bacteria"/>
</dbReference>
<keyword evidence="1" id="KW-0732">Signal</keyword>
<evidence type="ECO:0000313" key="3">
    <source>
        <dbReference type="EMBL" id="EWH10892.1"/>
    </source>
</evidence>
<dbReference type="Proteomes" id="UP000019276">
    <property type="component" value="Unassembled WGS sequence"/>
</dbReference>
<proteinExistence type="predicted"/>
<dbReference type="OrthoDB" id="6379595at2"/>
<dbReference type="STRING" id="1328313.DS2_06361"/>
<comment type="caution">
    <text evidence="3">The sequence shown here is derived from an EMBL/GenBank/DDBJ whole genome shotgun (WGS) entry which is preliminary data.</text>
</comment>
<protein>
    <recommendedName>
        <fullName evidence="2">DUF4097 domain-containing protein</fullName>
    </recommendedName>
</protein>
<reference evidence="3 4" key="1">
    <citation type="journal article" date="2014" name="Genome Announc.">
        <title>Draft Genome Sequence of the Agar-Degrading Bacterium Catenovulum sp. Strain DS-2, Isolated from Intestines of Haliotis diversicolor.</title>
        <authorList>
            <person name="Shan D."/>
            <person name="Li X."/>
            <person name="Gu Z."/>
            <person name="Wei G."/>
            <person name="Gao Z."/>
            <person name="Shao Z."/>
        </authorList>
    </citation>
    <scope>NUCLEOTIDE SEQUENCE [LARGE SCALE GENOMIC DNA]</scope>
    <source>
        <strain evidence="3 4">DS-2</strain>
    </source>
</reference>
<accession>W7QPH3</accession>
<evidence type="ECO:0000256" key="1">
    <source>
        <dbReference type="SAM" id="SignalP"/>
    </source>
</evidence>
<gene>
    <name evidence="3" type="ORF">DS2_06361</name>
</gene>
<dbReference type="InterPro" id="IPR025164">
    <property type="entry name" value="Toastrack_DUF4097"/>
</dbReference>
<dbReference type="EMBL" id="ARZY01000008">
    <property type="protein sequence ID" value="EWH10892.1"/>
    <property type="molecule type" value="Genomic_DNA"/>
</dbReference>
<organism evidence="3 4">
    <name type="scientific">Catenovulum agarivorans DS-2</name>
    <dbReference type="NCBI Taxonomy" id="1328313"/>
    <lineage>
        <taxon>Bacteria</taxon>
        <taxon>Pseudomonadati</taxon>
        <taxon>Pseudomonadota</taxon>
        <taxon>Gammaproteobacteria</taxon>
        <taxon>Alteromonadales</taxon>
        <taxon>Alteromonadaceae</taxon>
        <taxon>Catenovulum</taxon>
    </lineage>
</organism>
<feature type="chain" id="PRO_5004898325" description="DUF4097 domain-containing protein" evidence="1">
    <location>
        <begin position="24"/>
        <end position="350"/>
    </location>
</feature>
<name>W7QPH3_9ALTE</name>
<sequence>MNKLTYSLSATAIIATLVSGVNANSSQPHINEQSLQLSDFKTLKLKTFHSNVVVSHTSDTDSHFHMQQTLLDGSSEDCLYSWEIDKSWGTAEISLQKQNNNFFSSCSVERKITIRLGKNDFNKVYISHHHGGINVDQLNYSSIEIDSHHSQFTVSEMTASTLEIDKHHAAIKIDNIVADSIYFDGSHGSTDILSITAKLLEAEVNHGSFAVKRSEIGKTNIESAHASIMIDEFIGSSFKADSAHGKVKLAAKQLDRAEIENKHGEIHFVGSSKKLKTDNSHGSTYIKQLQQDGFEISSQSRHGNINLYLPEGTQYQGKLSGDSSYSNGKADSKNKIDLSVKHGHSQIIHI</sequence>
<dbReference type="Pfam" id="PF13349">
    <property type="entry name" value="DUF4097"/>
    <property type="match status" value="1"/>
</dbReference>
<keyword evidence="4" id="KW-1185">Reference proteome</keyword>
<dbReference type="RefSeq" id="WP_035013841.1">
    <property type="nucleotide sequence ID" value="NZ_ARZY01000008.1"/>
</dbReference>
<dbReference type="AlphaFoldDB" id="W7QPH3"/>
<feature type="domain" description="DUF4097" evidence="2">
    <location>
        <begin position="80"/>
        <end position="217"/>
    </location>
</feature>